<protein>
    <submittedName>
        <fullName evidence="1">Uncharacterized protein</fullName>
    </submittedName>
</protein>
<accession>A0ABU9DXW2</accession>
<gene>
    <name evidence="1" type="ORF">WMW72_34970</name>
</gene>
<name>A0ABU9DXW2_9BACL</name>
<evidence type="ECO:0000313" key="2">
    <source>
        <dbReference type="Proteomes" id="UP001469365"/>
    </source>
</evidence>
<reference evidence="1 2" key="1">
    <citation type="submission" date="2024-04" db="EMBL/GenBank/DDBJ databases">
        <title>draft genome sequnece of Paenibacillus filicis.</title>
        <authorList>
            <person name="Kim D.-U."/>
        </authorList>
    </citation>
    <scope>NUCLEOTIDE SEQUENCE [LARGE SCALE GENOMIC DNA]</scope>
    <source>
        <strain evidence="1 2">KACC14197</strain>
    </source>
</reference>
<dbReference type="EMBL" id="JBBPCC010000043">
    <property type="protein sequence ID" value="MEK8133081.1"/>
    <property type="molecule type" value="Genomic_DNA"/>
</dbReference>
<proteinExistence type="predicted"/>
<evidence type="ECO:0000313" key="1">
    <source>
        <dbReference type="EMBL" id="MEK8133081.1"/>
    </source>
</evidence>
<dbReference type="Proteomes" id="UP001469365">
    <property type="component" value="Unassembled WGS sequence"/>
</dbReference>
<organism evidence="1 2">
    <name type="scientific">Paenibacillus filicis</name>
    <dbReference type="NCBI Taxonomy" id="669464"/>
    <lineage>
        <taxon>Bacteria</taxon>
        <taxon>Bacillati</taxon>
        <taxon>Bacillota</taxon>
        <taxon>Bacilli</taxon>
        <taxon>Bacillales</taxon>
        <taxon>Paenibacillaceae</taxon>
        <taxon>Paenibacillus</taxon>
    </lineage>
</organism>
<comment type="caution">
    <text evidence="1">The sequence shown here is derived from an EMBL/GenBank/DDBJ whole genome shotgun (WGS) entry which is preliminary data.</text>
</comment>
<keyword evidence="2" id="KW-1185">Reference proteome</keyword>
<sequence>MIVQDRMLDSFGNPRKEQLLTSYDTDSAVSTADTGEAIAGQLGYALFTDLNDDKQKYRSITKIGLTDKELEGGESTAGAVVFRTARGRAHPQLGCALRSA</sequence>